<name>A0A2T8KJ18_9POAL</name>
<protein>
    <submittedName>
        <fullName evidence="2">Uncharacterized protein</fullName>
    </submittedName>
</protein>
<feature type="compositionally biased region" description="Low complexity" evidence="1">
    <location>
        <begin position="245"/>
        <end position="261"/>
    </location>
</feature>
<dbReference type="Proteomes" id="UP000243499">
    <property type="component" value="Chromosome 3"/>
</dbReference>
<feature type="region of interest" description="Disordered" evidence="1">
    <location>
        <begin position="238"/>
        <end position="283"/>
    </location>
</feature>
<evidence type="ECO:0000256" key="1">
    <source>
        <dbReference type="SAM" id="MobiDB-lite"/>
    </source>
</evidence>
<proteinExistence type="predicted"/>
<dbReference type="Gramene" id="PVH62178">
    <property type="protein sequence ID" value="PVH62178"/>
    <property type="gene ID" value="PAHAL_3G227600"/>
</dbReference>
<evidence type="ECO:0000313" key="2">
    <source>
        <dbReference type="EMBL" id="PVH62178.1"/>
    </source>
</evidence>
<gene>
    <name evidence="2" type="ORF">PAHAL_3G227600</name>
</gene>
<sequence length="309" mass="34696">MAEEGWTQGDCQGAPGFPSLLINTLENLGVTERPRYYSREYEHHGTLRCGVILVIARSNRYPDIQPWRATATGFRHQDTYPLAIRKALRYLCRIFEEHLAPTPAKFFPPAIRTPVWEARMRNLERRRHEEGPLYQVATYLAALDQLFDEQANRLREQTHRAEQAELAVRLQQIRATHAEARAAAAVSSEAVAQESLRQARDRRMQDWTRSGTPVPAIGEDHVLLRTLIIGWGTLFRNTQAPPENPESSAAAAEEDAAAQPSTNGNPEDGEQGSLTLPPQKKACPASEMTGATLVMCPQPLLLWYLIPDE</sequence>
<accession>A0A2T8KJ18</accession>
<reference evidence="2" key="1">
    <citation type="submission" date="2018-04" db="EMBL/GenBank/DDBJ databases">
        <title>WGS assembly of Panicum hallii.</title>
        <authorList>
            <person name="Lovell J."/>
            <person name="Jenkins J."/>
            <person name="Lowry D."/>
            <person name="Mamidi S."/>
            <person name="Sreedasyam A."/>
            <person name="Weng X."/>
            <person name="Barry K."/>
            <person name="Bonette J."/>
            <person name="Campitelli B."/>
            <person name="Daum C."/>
            <person name="Gordon S."/>
            <person name="Gould B."/>
            <person name="Lipzen A."/>
            <person name="Macqueen A."/>
            <person name="Palacio-Mejia J."/>
            <person name="Plott C."/>
            <person name="Shakirov E."/>
            <person name="Shu S."/>
            <person name="Yoshinaga Y."/>
            <person name="Zane M."/>
            <person name="Rokhsar D."/>
            <person name="Grimwood J."/>
            <person name="Schmutz J."/>
            <person name="Juenger T."/>
        </authorList>
    </citation>
    <scope>NUCLEOTIDE SEQUENCE [LARGE SCALE GENOMIC DNA]</scope>
    <source>
        <strain evidence="2">FIL2</strain>
    </source>
</reference>
<dbReference type="AlphaFoldDB" id="A0A2T8KJ18"/>
<dbReference type="EMBL" id="CM008048">
    <property type="protein sequence ID" value="PVH62178.1"/>
    <property type="molecule type" value="Genomic_DNA"/>
</dbReference>
<organism evidence="2">
    <name type="scientific">Panicum hallii</name>
    <dbReference type="NCBI Taxonomy" id="206008"/>
    <lineage>
        <taxon>Eukaryota</taxon>
        <taxon>Viridiplantae</taxon>
        <taxon>Streptophyta</taxon>
        <taxon>Embryophyta</taxon>
        <taxon>Tracheophyta</taxon>
        <taxon>Spermatophyta</taxon>
        <taxon>Magnoliopsida</taxon>
        <taxon>Liliopsida</taxon>
        <taxon>Poales</taxon>
        <taxon>Poaceae</taxon>
        <taxon>PACMAD clade</taxon>
        <taxon>Panicoideae</taxon>
        <taxon>Panicodae</taxon>
        <taxon>Paniceae</taxon>
        <taxon>Panicinae</taxon>
        <taxon>Panicum</taxon>
        <taxon>Panicum sect. Panicum</taxon>
    </lineage>
</organism>